<proteinExistence type="inferred from homology"/>
<dbReference type="Pfam" id="PF13396">
    <property type="entry name" value="PLDc_N"/>
    <property type="match status" value="1"/>
</dbReference>
<dbReference type="SMART" id="SM00155">
    <property type="entry name" value="PLDc"/>
    <property type="match status" value="2"/>
</dbReference>
<dbReference type="EC" id="2.7.8.-" evidence="12"/>
<protein>
    <recommendedName>
        <fullName evidence="12">Cardiolipin synthase A</fullName>
        <shortName evidence="12">CL synthase</shortName>
        <ecNumber evidence="12">2.7.8.-</ecNumber>
    </recommendedName>
</protein>
<dbReference type="Pfam" id="PF13091">
    <property type="entry name" value="PLDc_2"/>
    <property type="match status" value="2"/>
</dbReference>
<feature type="active site" evidence="12">
    <location>
        <position position="404"/>
    </location>
</feature>
<sequence>MSTFYTLLYWLSILFYWLLVAGISVRVMYKRRPVTSTMTWLLIIYILPFIGIIAYLAFGELHLGRRRVEQAKGMWPSVSGWVENLRQSKHIFATENSTQATPLFQLIEHRQGIPGVKGNQIQLFTTCEDSLRQIVKDIDNAKHSIDMVFYIWKPGGDVGNVTNALLAAAKRGVKCRIMVDSAGSWHFFRHDYPKMMRDAGIEFVEALPVNVLRFALRRMDLRQHRKIVTIDNYISYTGSMNMVDPRYFKQDAGVGEWVDILVRMEGPVTTLFGIIYALDWEMERGERRLPPPPDDIEMPFEKDSGHTVNIVASGPGFPEELIQQSLMTAIFAAQERLTFTTPYFVPSDDLMHAICTAAMRGVRVAIVMPRLNDSFLVRWASRAFYTELLEAGVEIYLFEDGLLHTKSVLVDDQLSMVGSVNLDMRSLWLNFEITAVIDDESFAGDLNIVQNDYISRATRLDYTEWEKRPLTNRVLERLCYFFSPLL</sequence>
<dbReference type="GO" id="GO:0032049">
    <property type="term" value="P:cardiolipin biosynthetic process"/>
    <property type="evidence" value="ECO:0007669"/>
    <property type="project" value="UniProtKB-UniRule"/>
</dbReference>
<name>A0A0D8LAE7_MORMO</name>
<dbReference type="InterPro" id="IPR025202">
    <property type="entry name" value="PLD-like_dom"/>
</dbReference>
<dbReference type="Proteomes" id="UP000032582">
    <property type="component" value="Unassembled WGS sequence"/>
</dbReference>
<keyword evidence="10 12" id="KW-0594">Phospholipid biosynthesis</keyword>
<keyword evidence="8 12" id="KW-0443">Lipid metabolism</keyword>
<feature type="transmembrane region" description="Helical" evidence="12">
    <location>
        <begin position="40"/>
        <end position="58"/>
    </location>
</feature>
<dbReference type="GO" id="GO:0005886">
    <property type="term" value="C:plasma membrane"/>
    <property type="evidence" value="ECO:0007669"/>
    <property type="project" value="UniProtKB-SubCell"/>
</dbReference>
<evidence type="ECO:0000313" key="14">
    <source>
        <dbReference type="EMBL" id="KJF77713.1"/>
    </source>
</evidence>
<feature type="active site" evidence="12">
    <location>
        <position position="226"/>
    </location>
</feature>
<comment type="similarity">
    <text evidence="12">Belongs to the phospholipase D family. Cardiolipin synthase subfamily. ClsA sub-subfamily.</text>
</comment>
<keyword evidence="9 12" id="KW-0472">Membrane</keyword>
<feature type="active site" evidence="12">
    <location>
        <position position="411"/>
    </location>
</feature>
<evidence type="ECO:0000256" key="8">
    <source>
        <dbReference type="ARBA" id="ARBA00023098"/>
    </source>
</evidence>
<comment type="function">
    <text evidence="12">Catalyzes the reversible phosphatidyl group transfer from one phosphatidylglycerol molecule to another to form cardiolipin (CL) (diphosphatidylglycerol) and glycerol.</text>
</comment>
<evidence type="ECO:0000256" key="11">
    <source>
        <dbReference type="ARBA" id="ARBA00023264"/>
    </source>
</evidence>
<reference evidence="14 15" key="1">
    <citation type="submission" date="2015-02" db="EMBL/GenBank/DDBJ databases">
        <title>Whole genome shotgun sequencing of cultured foodborne pathogen.</title>
        <authorList>
            <person name="Timme R."/>
            <person name="Allard M.W."/>
            <person name="Strain E."/>
            <person name="Evans P.S."/>
            <person name="Brown E."/>
        </authorList>
    </citation>
    <scope>NUCLEOTIDE SEQUENCE [LARGE SCALE GENOMIC DNA]</scope>
    <source>
        <strain evidence="14 15">GCSL-TSO-24</strain>
    </source>
</reference>
<evidence type="ECO:0000313" key="15">
    <source>
        <dbReference type="Proteomes" id="UP000032582"/>
    </source>
</evidence>
<feature type="domain" description="PLD phosphodiesterase" evidence="13">
    <location>
        <begin position="219"/>
        <end position="246"/>
    </location>
</feature>
<dbReference type="PATRIC" id="fig|582.24.peg.3475"/>
<evidence type="ECO:0000259" key="13">
    <source>
        <dbReference type="PROSITE" id="PS50035"/>
    </source>
</evidence>
<gene>
    <name evidence="14" type="primary">cls</name>
    <name evidence="12" type="synonym">clsA</name>
    <name evidence="14" type="ORF">UA45_11040</name>
</gene>
<accession>A0A0D8LAE7</accession>
<evidence type="ECO:0000256" key="7">
    <source>
        <dbReference type="ARBA" id="ARBA00022989"/>
    </source>
</evidence>
<dbReference type="PANTHER" id="PTHR21248:SF22">
    <property type="entry name" value="PHOSPHOLIPASE D"/>
    <property type="match status" value="1"/>
</dbReference>
<feature type="active site" evidence="12">
    <location>
        <position position="231"/>
    </location>
</feature>
<evidence type="ECO:0000256" key="9">
    <source>
        <dbReference type="ARBA" id="ARBA00023136"/>
    </source>
</evidence>
<dbReference type="InterPro" id="IPR022924">
    <property type="entry name" value="Cardiolipin_synthase"/>
</dbReference>
<keyword evidence="3 12" id="KW-0444">Lipid biosynthesis</keyword>
<dbReference type="AlphaFoldDB" id="A0A0D8LAE7"/>
<dbReference type="PROSITE" id="PS50035">
    <property type="entry name" value="PLD"/>
    <property type="match status" value="2"/>
</dbReference>
<keyword evidence="2 12" id="KW-1003">Cell membrane</keyword>
<evidence type="ECO:0000256" key="4">
    <source>
        <dbReference type="ARBA" id="ARBA00022679"/>
    </source>
</evidence>
<organism evidence="14 15">
    <name type="scientific">Morganella morganii</name>
    <name type="common">Proteus morganii</name>
    <dbReference type="NCBI Taxonomy" id="582"/>
    <lineage>
        <taxon>Bacteria</taxon>
        <taxon>Pseudomonadati</taxon>
        <taxon>Pseudomonadota</taxon>
        <taxon>Gammaproteobacteria</taxon>
        <taxon>Enterobacterales</taxon>
        <taxon>Morganellaceae</taxon>
        <taxon>Morganella</taxon>
    </lineage>
</organism>
<keyword evidence="11 12" id="KW-1208">Phospholipid metabolism</keyword>
<evidence type="ECO:0000256" key="6">
    <source>
        <dbReference type="ARBA" id="ARBA00022737"/>
    </source>
</evidence>
<dbReference type="CDD" id="cd09152">
    <property type="entry name" value="PLDc_EcCLS_like_1"/>
    <property type="match status" value="1"/>
</dbReference>
<comment type="catalytic activity">
    <reaction evidence="12">
        <text>2 a 1,2-diacyl-sn-glycero-3-phospho-(1'-sn-glycerol) = a cardiolipin + glycerol</text>
        <dbReference type="Rhea" id="RHEA:31451"/>
        <dbReference type="ChEBI" id="CHEBI:17754"/>
        <dbReference type="ChEBI" id="CHEBI:62237"/>
        <dbReference type="ChEBI" id="CHEBI:64716"/>
    </reaction>
</comment>
<comment type="caution">
    <text evidence="14">The sequence shown here is derived from an EMBL/GenBank/DDBJ whole genome shotgun (WGS) entry which is preliminary data.</text>
</comment>
<evidence type="ECO:0000256" key="12">
    <source>
        <dbReference type="HAMAP-Rule" id="MF_00190"/>
    </source>
</evidence>
<dbReference type="InterPro" id="IPR001736">
    <property type="entry name" value="PLipase_D/transphosphatidylase"/>
</dbReference>
<keyword evidence="5 12" id="KW-0812">Transmembrane</keyword>
<keyword evidence="4 12" id="KW-0808">Transferase</keyword>
<evidence type="ECO:0000256" key="2">
    <source>
        <dbReference type="ARBA" id="ARBA00022475"/>
    </source>
</evidence>
<comment type="subcellular location">
    <subcellularLocation>
        <location evidence="1 12">Cell membrane</location>
        <topology evidence="1 12">Multi-pass membrane protein</topology>
    </subcellularLocation>
</comment>
<dbReference type="Gene3D" id="3.30.870.10">
    <property type="entry name" value="Endonuclease Chain A"/>
    <property type="match status" value="2"/>
</dbReference>
<dbReference type="SUPFAM" id="SSF56024">
    <property type="entry name" value="Phospholipase D/nuclease"/>
    <property type="match status" value="2"/>
</dbReference>
<dbReference type="InterPro" id="IPR030840">
    <property type="entry name" value="CL_synthase_A"/>
</dbReference>
<keyword evidence="7 12" id="KW-1133">Transmembrane helix</keyword>
<dbReference type="EMBL" id="JZSH01000114">
    <property type="protein sequence ID" value="KJF77713.1"/>
    <property type="molecule type" value="Genomic_DNA"/>
</dbReference>
<dbReference type="InterPro" id="IPR027379">
    <property type="entry name" value="CLS_N"/>
</dbReference>
<dbReference type="HAMAP" id="MF_00190">
    <property type="entry name" value="Cardiolipin_synth_ClsA"/>
    <property type="match status" value="1"/>
</dbReference>
<dbReference type="CDD" id="cd09158">
    <property type="entry name" value="PLDc_EcCLS_like_2"/>
    <property type="match status" value="1"/>
</dbReference>
<evidence type="ECO:0000256" key="1">
    <source>
        <dbReference type="ARBA" id="ARBA00004651"/>
    </source>
</evidence>
<evidence type="ECO:0000256" key="3">
    <source>
        <dbReference type="ARBA" id="ARBA00022516"/>
    </source>
</evidence>
<evidence type="ECO:0000256" key="5">
    <source>
        <dbReference type="ARBA" id="ARBA00022692"/>
    </source>
</evidence>
<keyword evidence="6" id="KW-0677">Repeat</keyword>
<feature type="active site" evidence="12">
    <location>
        <position position="406"/>
    </location>
</feature>
<dbReference type="GO" id="GO:0008808">
    <property type="term" value="F:cardiolipin synthase activity"/>
    <property type="evidence" value="ECO:0007669"/>
    <property type="project" value="UniProtKB-UniRule"/>
</dbReference>
<feature type="transmembrane region" description="Helical" evidence="12">
    <location>
        <begin position="6"/>
        <end position="28"/>
    </location>
</feature>
<feature type="domain" description="PLD phosphodiesterase" evidence="13">
    <location>
        <begin position="399"/>
        <end position="426"/>
    </location>
</feature>
<dbReference type="PANTHER" id="PTHR21248">
    <property type="entry name" value="CARDIOLIPIN SYNTHASE"/>
    <property type="match status" value="1"/>
</dbReference>
<feature type="active site" evidence="12">
    <location>
        <position position="224"/>
    </location>
</feature>
<dbReference type="NCBIfam" id="TIGR04265">
    <property type="entry name" value="bac_cardiolipin"/>
    <property type="match status" value="1"/>
</dbReference>
<evidence type="ECO:0000256" key="10">
    <source>
        <dbReference type="ARBA" id="ARBA00023209"/>
    </source>
</evidence>